<dbReference type="AlphaFoldDB" id="A0A133XFF0"/>
<evidence type="ECO:0000313" key="1">
    <source>
        <dbReference type="EMBL" id="KXB29626.1"/>
    </source>
</evidence>
<gene>
    <name evidence="1" type="ORF">AT959_16955</name>
</gene>
<dbReference type="RefSeq" id="WP_066885615.1">
    <property type="nucleotide sequence ID" value="NZ_LODL01000035.1"/>
</dbReference>
<dbReference type="InterPro" id="IPR029069">
    <property type="entry name" value="HotDog_dom_sf"/>
</dbReference>
<dbReference type="STRING" id="281362.AT959_16955"/>
<name>A0A133XFF0_9RHOO</name>
<accession>A0A133XFF0</accession>
<dbReference type="SUPFAM" id="SSF54637">
    <property type="entry name" value="Thioesterase/thiol ester dehydrase-isomerase"/>
    <property type="match status" value="1"/>
</dbReference>
<dbReference type="Proteomes" id="UP000070186">
    <property type="component" value="Unassembled WGS sequence"/>
</dbReference>
<dbReference type="CDD" id="cd01289">
    <property type="entry name" value="FabA_like"/>
    <property type="match status" value="1"/>
</dbReference>
<keyword evidence="2" id="KW-1185">Reference proteome</keyword>
<dbReference type="InterPro" id="IPR016776">
    <property type="entry name" value="ApeP-like_dehydratase"/>
</dbReference>
<dbReference type="Gene3D" id="3.10.129.10">
    <property type="entry name" value="Hotdog Thioesterase"/>
    <property type="match status" value="1"/>
</dbReference>
<proteinExistence type="predicted"/>
<sequence>MLTPPLDHAGIAARIPHQGSMCLLDAAVDWSESTISCRAISHTDPANPLRADGRLGAANGIEYAAQAMAIHGALLAGADAPPRQGYLTSVRSVSLHVARLDDLPGELLVQAERLSGDANHILYQFSLSHAGRCLLDGRAAVVLDAAALTKENP</sequence>
<comment type="caution">
    <text evidence="1">The sequence shown here is derived from an EMBL/GenBank/DDBJ whole genome shotgun (WGS) entry which is preliminary data.</text>
</comment>
<organism evidence="1 2">
    <name type="scientific">Dechloromonas denitrificans</name>
    <dbReference type="NCBI Taxonomy" id="281362"/>
    <lineage>
        <taxon>Bacteria</taxon>
        <taxon>Pseudomonadati</taxon>
        <taxon>Pseudomonadota</taxon>
        <taxon>Betaproteobacteria</taxon>
        <taxon>Rhodocyclales</taxon>
        <taxon>Azonexaceae</taxon>
        <taxon>Dechloromonas</taxon>
    </lineage>
</organism>
<reference evidence="1 2" key="1">
    <citation type="submission" date="2015-12" db="EMBL/GenBank/DDBJ databases">
        <title>Nitrous oxide reduction kinetics distinguish bacteria harboring typical versus atypical NosZ.</title>
        <authorList>
            <person name="Yoon S."/>
            <person name="Nissen S."/>
            <person name="Park D."/>
            <person name="Sanford R.A."/>
            <person name="Loeffler F.E."/>
        </authorList>
    </citation>
    <scope>NUCLEOTIDE SEQUENCE [LARGE SCALE GENOMIC DNA]</scope>
    <source>
        <strain evidence="1 2">ATCC BAA-841</strain>
    </source>
</reference>
<dbReference type="EMBL" id="LODL01000035">
    <property type="protein sequence ID" value="KXB29626.1"/>
    <property type="molecule type" value="Genomic_DNA"/>
</dbReference>
<evidence type="ECO:0000313" key="2">
    <source>
        <dbReference type="Proteomes" id="UP000070186"/>
    </source>
</evidence>
<protein>
    <submittedName>
        <fullName evidence="1">3-hydroxylacyl-ACP dehydratase</fullName>
    </submittedName>
</protein>
<dbReference type="Pfam" id="PF22817">
    <property type="entry name" value="ApeP-like"/>
    <property type="match status" value="1"/>
</dbReference>